<keyword evidence="3" id="KW-0326">Glycosidase</keyword>
<dbReference type="PROSITE" id="PS50853">
    <property type="entry name" value="FN3"/>
    <property type="match status" value="1"/>
</dbReference>
<evidence type="ECO:0000259" key="8">
    <source>
        <dbReference type="PROSITE" id="PS51175"/>
    </source>
</evidence>
<feature type="domain" description="CBM6" evidence="8">
    <location>
        <begin position="162"/>
        <end position="286"/>
    </location>
</feature>
<name>A0A841BTK3_9ACTN</name>
<keyword evidence="10" id="KW-1185">Reference proteome</keyword>
<comment type="similarity">
    <text evidence="1">Belongs to the glycosyl hydrolase 8 (cellulase D) family.</text>
</comment>
<dbReference type="PROSITE" id="PS51175">
    <property type="entry name" value="CBM6"/>
    <property type="match status" value="2"/>
</dbReference>
<gene>
    <name evidence="9" type="ORF">F4553_004913</name>
</gene>
<proteinExistence type="inferred from homology"/>
<sequence>MGSRRWAASTVVLGLVAALVPASIAHAAPTRYEAESATVVSGVVEANHLNYSGTGFVNNDNVVGSYTQWTVNAATAGTATITIRYSNGTTLARPADIAVNGTVVLAAAAFNSTTTWDTWANRTFTAPVTAGGNTIRVTATSANGPANLDYVDFEVATTTPAAEYQAESAALAQAAVATNHTGYTGTGFVDYTNVTGGYIEWTVTAASAGSQSLTLRYSNGTTVDRPLTITVNGTAVATGLSFGATANWDTWVDKSVTAALAAGTNTIRATATTPNGGPNVDRLTVTGGSGGDTQAPTAPGSLASTGVTSSSVNLSWSASSDNVGVTAYDVYNGSSVAKTVTGTSTSVTGLAASTAYTFTVRARDAAGNTSPASNAVTATTSASSGGPAVPFGSHLFPYVAGTLKPSGAQSTLDAAVVNYYNQWKAAFVKQNCGNGWYEVISPDADHPYVAEAQGYGMVIVATMAGADANAKTIFDGMVKYMLAHPSVNNADLLAAEQNTSCVSVNGSDSATDGDLDVAMGLLLADKQWGSAGTYNYKQLAIRHINAIKASEVNPTMHLMLLGDWSTSGDALYWTTRPSDFHLDHFRAFRTATGDTAWDTIRTAHQTLITNLQTNYASGTGLLPDFVVTTNTTPKPAPGEVLEDPNDGKYWWNSCRVPWRIGTDAVTGGGSASLTSARKLNTWVKAKTGSNPNSIAVGYSLAGTQISSGSEPAFFAPFAVAAMTDPGSQAWLDALWTKMVNTGFSSSDYYSTSIQLQVMIVASGNYWVP</sequence>
<evidence type="ECO:0000256" key="2">
    <source>
        <dbReference type="ARBA" id="ARBA00022801"/>
    </source>
</evidence>
<evidence type="ECO:0000256" key="5">
    <source>
        <dbReference type="SAM" id="MobiDB-lite"/>
    </source>
</evidence>
<feature type="domain" description="Fibronectin type-III" evidence="7">
    <location>
        <begin position="298"/>
        <end position="383"/>
    </location>
</feature>
<keyword evidence="4" id="KW-0119">Carbohydrate metabolism</keyword>
<dbReference type="SUPFAM" id="SSF49265">
    <property type="entry name" value="Fibronectin type III"/>
    <property type="match status" value="1"/>
</dbReference>
<dbReference type="PRINTS" id="PR00735">
    <property type="entry name" value="GLHYDRLASE8"/>
</dbReference>
<dbReference type="RefSeq" id="WP_184839654.1">
    <property type="nucleotide sequence ID" value="NZ_JACHMN010000002.1"/>
</dbReference>
<keyword evidence="4" id="KW-0624">Polysaccharide degradation</keyword>
<evidence type="ECO:0000256" key="4">
    <source>
        <dbReference type="ARBA" id="ARBA00023326"/>
    </source>
</evidence>
<dbReference type="Pfam" id="PF00041">
    <property type="entry name" value="fn3"/>
    <property type="match status" value="1"/>
</dbReference>
<dbReference type="InterPro" id="IPR008979">
    <property type="entry name" value="Galactose-bd-like_sf"/>
</dbReference>
<evidence type="ECO:0000313" key="10">
    <source>
        <dbReference type="Proteomes" id="UP000587527"/>
    </source>
</evidence>
<feature type="compositionally biased region" description="Polar residues" evidence="5">
    <location>
        <begin position="292"/>
        <end position="306"/>
    </location>
</feature>
<dbReference type="InterPro" id="IPR003961">
    <property type="entry name" value="FN3_dom"/>
</dbReference>
<dbReference type="SUPFAM" id="SSF48208">
    <property type="entry name" value="Six-hairpin glycosidases"/>
    <property type="match status" value="1"/>
</dbReference>
<dbReference type="AlphaFoldDB" id="A0A841BTK3"/>
<dbReference type="InterPro" id="IPR005084">
    <property type="entry name" value="CBM6"/>
</dbReference>
<accession>A0A841BTK3</accession>
<evidence type="ECO:0000256" key="3">
    <source>
        <dbReference type="ARBA" id="ARBA00023295"/>
    </source>
</evidence>
<dbReference type="InterPro" id="IPR013783">
    <property type="entry name" value="Ig-like_fold"/>
</dbReference>
<dbReference type="Pfam" id="PF16990">
    <property type="entry name" value="CBM_35"/>
    <property type="match status" value="2"/>
</dbReference>
<dbReference type="GO" id="GO:0000272">
    <property type="term" value="P:polysaccharide catabolic process"/>
    <property type="evidence" value="ECO:0007669"/>
    <property type="project" value="UniProtKB-KW"/>
</dbReference>
<dbReference type="EMBL" id="JACHMN010000002">
    <property type="protein sequence ID" value="MBB5871534.1"/>
    <property type="molecule type" value="Genomic_DNA"/>
</dbReference>
<feature type="signal peptide" evidence="6">
    <location>
        <begin position="1"/>
        <end position="27"/>
    </location>
</feature>
<dbReference type="CDD" id="cd00063">
    <property type="entry name" value="FN3"/>
    <property type="match status" value="1"/>
</dbReference>
<feature type="chain" id="PRO_5032352618" evidence="6">
    <location>
        <begin position="28"/>
        <end position="768"/>
    </location>
</feature>
<dbReference type="GO" id="GO:0004553">
    <property type="term" value="F:hydrolase activity, hydrolyzing O-glycosyl compounds"/>
    <property type="evidence" value="ECO:0007669"/>
    <property type="project" value="InterPro"/>
</dbReference>
<dbReference type="SMART" id="SM00060">
    <property type="entry name" value="FN3"/>
    <property type="match status" value="1"/>
</dbReference>
<dbReference type="SUPFAM" id="SSF49785">
    <property type="entry name" value="Galactose-binding domain-like"/>
    <property type="match status" value="2"/>
</dbReference>
<protein>
    <submittedName>
        <fullName evidence="9">Endo-1,4-beta-D-glucanase Y/predicted secreted protein</fullName>
    </submittedName>
</protein>
<keyword evidence="6" id="KW-0732">Signal</keyword>
<feature type="region of interest" description="Disordered" evidence="5">
    <location>
        <begin position="285"/>
        <end position="306"/>
    </location>
</feature>
<reference evidence="9 10" key="1">
    <citation type="submission" date="2020-08" db="EMBL/GenBank/DDBJ databases">
        <title>Sequencing the genomes of 1000 actinobacteria strains.</title>
        <authorList>
            <person name="Klenk H.-P."/>
        </authorList>
    </citation>
    <scope>NUCLEOTIDE SEQUENCE [LARGE SCALE GENOMIC DNA]</scope>
    <source>
        <strain evidence="9 10">DSM 45362</strain>
    </source>
</reference>
<dbReference type="Proteomes" id="UP000587527">
    <property type="component" value="Unassembled WGS sequence"/>
</dbReference>
<organism evidence="9 10">
    <name type="scientific">Allocatelliglobosispora scoriae</name>
    <dbReference type="NCBI Taxonomy" id="643052"/>
    <lineage>
        <taxon>Bacteria</taxon>
        <taxon>Bacillati</taxon>
        <taxon>Actinomycetota</taxon>
        <taxon>Actinomycetes</taxon>
        <taxon>Micromonosporales</taxon>
        <taxon>Micromonosporaceae</taxon>
        <taxon>Allocatelliglobosispora</taxon>
    </lineage>
</organism>
<evidence type="ECO:0000313" key="9">
    <source>
        <dbReference type="EMBL" id="MBB5871534.1"/>
    </source>
</evidence>
<evidence type="ECO:0000256" key="6">
    <source>
        <dbReference type="SAM" id="SignalP"/>
    </source>
</evidence>
<dbReference type="InterPro" id="IPR002037">
    <property type="entry name" value="Glyco_hydro_8"/>
</dbReference>
<comment type="caution">
    <text evidence="9">The sequence shown here is derived from an EMBL/GenBank/DDBJ whole genome shotgun (WGS) entry which is preliminary data.</text>
</comment>
<dbReference type="Gene3D" id="2.60.120.260">
    <property type="entry name" value="Galactose-binding domain-like"/>
    <property type="match status" value="2"/>
</dbReference>
<dbReference type="InterPro" id="IPR012341">
    <property type="entry name" value="6hp_glycosidase-like_sf"/>
</dbReference>
<keyword evidence="2" id="KW-0378">Hydrolase</keyword>
<dbReference type="GO" id="GO:0030246">
    <property type="term" value="F:carbohydrate binding"/>
    <property type="evidence" value="ECO:0007669"/>
    <property type="project" value="InterPro"/>
</dbReference>
<dbReference type="InterPro" id="IPR036116">
    <property type="entry name" value="FN3_sf"/>
</dbReference>
<dbReference type="Gene3D" id="1.50.10.10">
    <property type="match status" value="1"/>
</dbReference>
<evidence type="ECO:0000259" key="7">
    <source>
        <dbReference type="PROSITE" id="PS50853"/>
    </source>
</evidence>
<dbReference type="Gene3D" id="2.60.40.10">
    <property type="entry name" value="Immunoglobulins"/>
    <property type="match status" value="1"/>
</dbReference>
<dbReference type="CDD" id="cd04082">
    <property type="entry name" value="CBM35_pectate_lyase-like"/>
    <property type="match status" value="2"/>
</dbReference>
<feature type="domain" description="CBM6" evidence="8">
    <location>
        <begin position="30"/>
        <end position="154"/>
    </location>
</feature>
<dbReference type="InterPro" id="IPR008928">
    <property type="entry name" value="6-hairpin_glycosidase_sf"/>
</dbReference>
<evidence type="ECO:0000256" key="1">
    <source>
        <dbReference type="ARBA" id="ARBA00009209"/>
    </source>
</evidence>